<reference evidence="1 2" key="1">
    <citation type="journal article" date="2018" name="Mol. Biol. Evol.">
        <title>Broad Genomic Sampling Reveals a Smut Pathogenic Ancestry of the Fungal Clade Ustilaginomycotina.</title>
        <authorList>
            <person name="Kijpornyongpan T."/>
            <person name="Mondo S.J."/>
            <person name="Barry K."/>
            <person name="Sandor L."/>
            <person name="Lee J."/>
            <person name="Lipzen A."/>
            <person name="Pangilinan J."/>
            <person name="LaButti K."/>
            <person name="Hainaut M."/>
            <person name="Henrissat B."/>
            <person name="Grigoriev I.V."/>
            <person name="Spatafora J.W."/>
            <person name="Aime M.C."/>
        </authorList>
    </citation>
    <scope>NUCLEOTIDE SEQUENCE [LARGE SCALE GENOMIC DNA]</scope>
    <source>
        <strain evidence="1 2">SA 807</strain>
    </source>
</reference>
<evidence type="ECO:0000313" key="2">
    <source>
        <dbReference type="Proteomes" id="UP000245626"/>
    </source>
</evidence>
<gene>
    <name evidence="1" type="ORF">IE53DRAFT_385722</name>
</gene>
<proteinExistence type="predicted"/>
<dbReference type="EMBL" id="KZ819810">
    <property type="protein sequence ID" value="PWN51891.1"/>
    <property type="molecule type" value="Genomic_DNA"/>
</dbReference>
<keyword evidence="2" id="KW-1185">Reference proteome</keyword>
<dbReference type="Proteomes" id="UP000245626">
    <property type="component" value="Unassembled WGS sequence"/>
</dbReference>
<sequence length="673" mass="74595">MPPQTVLIVGGNGFLGSSISKHALAKGWKVISISQSGKPYTSPTSSHNRPQWSKSPNIRWHSADALRPETYKDLIDQCDAVVHTVGILLESDYKPRGGKGLLESLGGALNGVARGWGLTSGGRDGGGNPFHKRGGEEASRSSTRGEMSYEVMNRDTAISVAHTFLSSLKERSTTTTTTTSSSHRPPHPFIYISAEDIFRPIVDSRYISTKRQAERTIQLLSDRIRVPAYRTSRDDQGEMEKVAKQESDEAPIPDDDGAGLTTELRDEIRNGEVESVPLMRPVFLRPGLMYHPHTRPISTLPAALLDLSSTFHSKPPLPLPIPTPAEFLSSSKLVPESWRPLSRLLTLPPLHVDTVAKAVCKAIEDSSVQGSVGVHGIRRLAGWKEDGQELDPSDPPPATRFQEVEEEGVRSGQPPEASAVKSQHPSFSGAQRRQFSNLATTVRSIERRIGKEEGRTERNAMKTSRRSFFSLPDLGKLASEAVSAVRERGGGSIDERGHQVYRTEKDLNVPKDLLYEIVSDVQSYHQFIPYCRSSRVLGEEPRFKRMREQGLVPEDGATQVQLAELTVGFGSFNESYTSEVRMKKSDWVVATSTPQNPIFSHLRTEWSFEDLSRHQGSLPSSPSTRIRFDIQFSFKNPLYASVAGQVLELMSTKMMDAFQQRVDQVIASRSSRR</sequence>
<accession>A0ACD0P1K4</accession>
<name>A0ACD0P1K4_9BASI</name>
<protein>
    <submittedName>
        <fullName evidence="1">Uncharacterized protein</fullName>
    </submittedName>
</protein>
<evidence type="ECO:0000313" key="1">
    <source>
        <dbReference type="EMBL" id="PWN51891.1"/>
    </source>
</evidence>
<organism evidence="1 2">
    <name type="scientific">Violaceomyces palustris</name>
    <dbReference type="NCBI Taxonomy" id="1673888"/>
    <lineage>
        <taxon>Eukaryota</taxon>
        <taxon>Fungi</taxon>
        <taxon>Dikarya</taxon>
        <taxon>Basidiomycota</taxon>
        <taxon>Ustilaginomycotina</taxon>
        <taxon>Ustilaginomycetes</taxon>
        <taxon>Violaceomycetales</taxon>
        <taxon>Violaceomycetaceae</taxon>
        <taxon>Violaceomyces</taxon>
    </lineage>
</organism>